<sequence>MKKIYVLLALVIFSASCEKEETLEIHDESSSKHFSTVSQKDAIDYLKNFKKSNSNKQAELVIHYDQLHYDTINNSTELLTVIPAKSKYTEVDSRVLVLEVNGNIEPVLFNLVPEIQNNDTLFTGKIIISNLDLKFITGFRVKNGNLITRFVKKEKFDNSSKYDEGGWAGIDMGCNQTLDEVILESSSPTKTP</sequence>
<dbReference type="PROSITE" id="PS51257">
    <property type="entry name" value="PROKAR_LIPOPROTEIN"/>
    <property type="match status" value="1"/>
</dbReference>
<keyword evidence="2" id="KW-1185">Reference proteome</keyword>
<proteinExistence type="predicted"/>
<evidence type="ECO:0000313" key="2">
    <source>
        <dbReference type="Proteomes" id="UP000321367"/>
    </source>
</evidence>
<dbReference type="EMBL" id="VORY01000001">
    <property type="protein sequence ID" value="TXD95809.1"/>
    <property type="molecule type" value="Genomic_DNA"/>
</dbReference>
<accession>A0A5C7A4W9</accession>
<dbReference type="OrthoDB" id="1264044at2"/>
<dbReference type="AlphaFoldDB" id="A0A5C7A4W9"/>
<dbReference type="Proteomes" id="UP000321367">
    <property type="component" value="Unassembled WGS sequence"/>
</dbReference>
<dbReference type="RefSeq" id="WP_146928799.1">
    <property type="nucleotide sequence ID" value="NZ_CBCSHZ010000003.1"/>
</dbReference>
<gene>
    <name evidence="1" type="ORF">ES724_01935</name>
</gene>
<organism evidence="1 2">
    <name type="scientific">Gillisia hiemivivida</name>
    <dbReference type="NCBI Taxonomy" id="291190"/>
    <lineage>
        <taxon>Bacteria</taxon>
        <taxon>Pseudomonadati</taxon>
        <taxon>Bacteroidota</taxon>
        <taxon>Flavobacteriia</taxon>
        <taxon>Flavobacteriales</taxon>
        <taxon>Flavobacteriaceae</taxon>
        <taxon>Gillisia</taxon>
    </lineage>
</organism>
<name>A0A5C7A4W9_9FLAO</name>
<evidence type="ECO:0000313" key="1">
    <source>
        <dbReference type="EMBL" id="TXD95809.1"/>
    </source>
</evidence>
<protein>
    <submittedName>
        <fullName evidence="1">Uncharacterized protein</fullName>
    </submittedName>
</protein>
<comment type="caution">
    <text evidence="1">The sequence shown here is derived from an EMBL/GenBank/DDBJ whole genome shotgun (WGS) entry which is preliminary data.</text>
</comment>
<reference evidence="1 2" key="1">
    <citation type="submission" date="2019-08" db="EMBL/GenBank/DDBJ databases">
        <title>Genome sequence of Gillisia hiemivivida IC154 (type strain).</title>
        <authorList>
            <person name="Bowman J.P."/>
        </authorList>
    </citation>
    <scope>NUCLEOTIDE SEQUENCE [LARGE SCALE GENOMIC DNA]</scope>
    <source>
        <strain evidence="1 2">IC154</strain>
    </source>
</reference>